<reference evidence="1 2" key="1">
    <citation type="submission" date="2016-09" db="EMBL/GenBank/DDBJ databases">
        <authorList>
            <person name="Capua I."/>
            <person name="De Benedictis P."/>
            <person name="Joannis T."/>
            <person name="Lombin L.H."/>
            <person name="Cattoli G."/>
        </authorList>
    </citation>
    <scope>NUCLEOTIDE SEQUENCE [LARGE SCALE GENOMIC DNA]</scope>
    <source>
        <strain evidence="1 2">IMI 309357</strain>
    </source>
</reference>
<evidence type="ECO:0008006" key="3">
    <source>
        <dbReference type="Google" id="ProtNLM"/>
    </source>
</evidence>
<dbReference type="AlphaFoldDB" id="A0A1G4BPE1"/>
<gene>
    <name evidence="1" type="ORF">CORC01_01385</name>
</gene>
<evidence type="ECO:0000313" key="1">
    <source>
        <dbReference type="EMBL" id="OHF03332.1"/>
    </source>
</evidence>
<organism evidence="1 2">
    <name type="scientific">Colletotrichum orchidophilum</name>
    <dbReference type="NCBI Taxonomy" id="1209926"/>
    <lineage>
        <taxon>Eukaryota</taxon>
        <taxon>Fungi</taxon>
        <taxon>Dikarya</taxon>
        <taxon>Ascomycota</taxon>
        <taxon>Pezizomycotina</taxon>
        <taxon>Sordariomycetes</taxon>
        <taxon>Hypocreomycetidae</taxon>
        <taxon>Glomerellales</taxon>
        <taxon>Glomerellaceae</taxon>
        <taxon>Colletotrichum</taxon>
    </lineage>
</organism>
<sequence>MPQPTTVRTNVWYCHNCAKGPLNYTIDAYCAYCYHQRCHSCTIKQITTRAGR</sequence>
<dbReference type="RefSeq" id="XP_022480469.1">
    <property type="nucleotide sequence ID" value="XM_022613041.1"/>
</dbReference>
<dbReference type="Proteomes" id="UP000176998">
    <property type="component" value="Unassembled WGS sequence"/>
</dbReference>
<proteinExistence type="predicted"/>
<comment type="caution">
    <text evidence="1">The sequence shown here is derived from an EMBL/GenBank/DDBJ whole genome shotgun (WGS) entry which is preliminary data.</text>
</comment>
<keyword evidence="2" id="KW-1185">Reference proteome</keyword>
<protein>
    <recommendedName>
        <fullName evidence="3">RanBP2-type domain-containing protein</fullName>
    </recommendedName>
</protein>
<evidence type="ECO:0000313" key="2">
    <source>
        <dbReference type="Proteomes" id="UP000176998"/>
    </source>
</evidence>
<name>A0A1G4BPE1_9PEZI</name>
<dbReference type="EMBL" id="MJBS01000007">
    <property type="protein sequence ID" value="OHF03332.1"/>
    <property type="molecule type" value="Genomic_DNA"/>
</dbReference>
<accession>A0A1G4BPE1</accession>
<dbReference type="GeneID" id="34554551"/>
<dbReference type="OrthoDB" id="4843205at2759"/>